<dbReference type="SUPFAM" id="SSF47473">
    <property type="entry name" value="EF-hand"/>
    <property type="match status" value="1"/>
</dbReference>
<feature type="compositionally biased region" description="Basic and acidic residues" evidence="1">
    <location>
        <begin position="246"/>
        <end position="268"/>
    </location>
</feature>
<accession>A0A7L3PMU1</accession>
<evidence type="ECO:0000313" key="4">
    <source>
        <dbReference type="Proteomes" id="UP000551443"/>
    </source>
</evidence>
<dbReference type="GO" id="GO:1902808">
    <property type="term" value="P:positive regulation of cell cycle G1/S phase transition"/>
    <property type="evidence" value="ECO:0007669"/>
    <property type="project" value="TreeGrafter"/>
</dbReference>
<name>A0A7L3PMU1_9DEND</name>
<feature type="region of interest" description="Disordered" evidence="1">
    <location>
        <begin position="141"/>
        <end position="357"/>
    </location>
</feature>
<feature type="compositionally biased region" description="Polar residues" evidence="1">
    <location>
        <begin position="269"/>
        <end position="280"/>
    </location>
</feature>
<organism evidence="3 4">
    <name type="scientific">Xiphorhynchus elegans</name>
    <name type="common">elegant woodcreeper</name>
    <dbReference type="NCBI Taxonomy" id="269412"/>
    <lineage>
        <taxon>Eukaryota</taxon>
        <taxon>Metazoa</taxon>
        <taxon>Chordata</taxon>
        <taxon>Craniata</taxon>
        <taxon>Vertebrata</taxon>
        <taxon>Euteleostomi</taxon>
        <taxon>Archelosauria</taxon>
        <taxon>Archosauria</taxon>
        <taxon>Dinosauria</taxon>
        <taxon>Saurischia</taxon>
        <taxon>Theropoda</taxon>
        <taxon>Coelurosauria</taxon>
        <taxon>Aves</taxon>
        <taxon>Neognathae</taxon>
        <taxon>Neoaves</taxon>
        <taxon>Telluraves</taxon>
        <taxon>Australaves</taxon>
        <taxon>Passeriformes</taxon>
        <taxon>Dendrocolaptidae</taxon>
        <taxon>Xiphorhynchus</taxon>
    </lineage>
</organism>
<feature type="compositionally biased region" description="Basic and acidic residues" evidence="1">
    <location>
        <begin position="163"/>
        <end position="197"/>
    </location>
</feature>
<gene>
    <name evidence="3" type="primary">Crnn</name>
    <name evidence="3" type="ORF">XIPELE_R13652</name>
</gene>
<dbReference type="Proteomes" id="UP000551443">
    <property type="component" value="Unassembled WGS sequence"/>
</dbReference>
<protein>
    <submittedName>
        <fullName evidence="3">CRNN protein</fullName>
    </submittedName>
</protein>
<dbReference type="GO" id="GO:0046914">
    <property type="term" value="F:transition metal ion binding"/>
    <property type="evidence" value="ECO:0007669"/>
    <property type="project" value="InterPro"/>
</dbReference>
<dbReference type="GO" id="GO:0051896">
    <property type="term" value="P:regulation of phosphatidylinositol 3-kinase/protein kinase B signal transduction"/>
    <property type="evidence" value="ECO:0007669"/>
    <property type="project" value="TreeGrafter"/>
</dbReference>
<sequence length="384" mass="43518">MSQLQENIGGVVAAFYMGAQKCSPLSREELRQLMEQEFGDAMEKPQDPETIQKVLCYLSEENNSRVDFRELLRLVFHVAKACYKPLQQHQEMGDGQGLAEGGEELLWPHTVGRVPQHQQVPGHGVNSQDRDVEIWDQNIHQSQKGETLEQETHQIQEGETPEQETHQIQEGETPEKETHQIQEGETLKKDQDTHQIQEGETPEQETHHIQGDETPEQDEDTPQDDRTEAPEAHPERGEILDTETPEQDRNISKAEETTKQDQKPHQAQETETPGQGPNEHQSPEPEAAKQDPNSPSETQGEDPKAIQVCEVPWKDPNPGQTQQLLPPQWGADPQQDAKPLCDPDCHQIPESKGQEKEHEVQELQGQPVVEQQLLQPLCQWPPGQ</sequence>
<proteinExistence type="predicted"/>
<feature type="non-terminal residue" evidence="3">
    <location>
        <position position="384"/>
    </location>
</feature>
<dbReference type="GO" id="GO:0048306">
    <property type="term" value="F:calcium-dependent protein binding"/>
    <property type="evidence" value="ECO:0007669"/>
    <property type="project" value="TreeGrafter"/>
</dbReference>
<feature type="compositionally biased region" description="Basic and acidic residues" evidence="1">
    <location>
        <begin position="223"/>
        <end position="239"/>
    </location>
</feature>
<evidence type="ECO:0000259" key="2">
    <source>
        <dbReference type="SMART" id="SM01394"/>
    </source>
</evidence>
<evidence type="ECO:0000313" key="3">
    <source>
        <dbReference type="EMBL" id="NXU92585.1"/>
    </source>
</evidence>
<dbReference type="GO" id="GO:0005615">
    <property type="term" value="C:extracellular space"/>
    <property type="evidence" value="ECO:0007669"/>
    <property type="project" value="TreeGrafter"/>
</dbReference>
<dbReference type="PANTHER" id="PTHR11639">
    <property type="entry name" value="S100 CALCIUM-BINDING PROTEIN"/>
    <property type="match status" value="1"/>
</dbReference>
<feature type="compositionally biased region" description="Acidic residues" evidence="1">
    <location>
        <begin position="213"/>
        <end position="222"/>
    </location>
</feature>
<feature type="compositionally biased region" description="Basic and acidic residues" evidence="1">
    <location>
        <begin position="339"/>
        <end position="357"/>
    </location>
</feature>
<keyword evidence="4" id="KW-1185">Reference proteome</keyword>
<dbReference type="GO" id="GO:0071345">
    <property type="term" value="P:cellular response to cytokine stimulus"/>
    <property type="evidence" value="ECO:0007669"/>
    <property type="project" value="TreeGrafter"/>
</dbReference>
<dbReference type="InterPro" id="IPR013787">
    <property type="entry name" value="S100_Ca-bd_sub"/>
</dbReference>
<feature type="compositionally biased region" description="Basic and acidic residues" evidence="1">
    <location>
        <begin position="146"/>
        <end position="156"/>
    </location>
</feature>
<feature type="domain" description="S100/CaBP-9k-type calcium binding subdomain" evidence="2">
    <location>
        <begin position="4"/>
        <end position="43"/>
    </location>
</feature>
<dbReference type="Gene3D" id="1.10.238.10">
    <property type="entry name" value="EF-hand"/>
    <property type="match status" value="1"/>
</dbReference>
<dbReference type="EMBL" id="VZUH01058475">
    <property type="protein sequence ID" value="NXU92585.1"/>
    <property type="molecule type" value="Genomic_DNA"/>
</dbReference>
<dbReference type="GO" id="GO:0005509">
    <property type="term" value="F:calcium ion binding"/>
    <property type="evidence" value="ECO:0007669"/>
    <property type="project" value="TreeGrafter"/>
</dbReference>
<evidence type="ECO:0000256" key="1">
    <source>
        <dbReference type="SAM" id="MobiDB-lite"/>
    </source>
</evidence>
<dbReference type="InterPro" id="IPR034325">
    <property type="entry name" value="S-100_dom"/>
</dbReference>
<dbReference type="PANTHER" id="PTHR11639:SF26">
    <property type="entry name" value="CORNULIN"/>
    <property type="match status" value="1"/>
</dbReference>
<dbReference type="CDD" id="cd00213">
    <property type="entry name" value="S-100"/>
    <property type="match status" value="1"/>
</dbReference>
<dbReference type="InterPro" id="IPR011992">
    <property type="entry name" value="EF-hand-dom_pair"/>
</dbReference>
<reference evidence="3 4" key="1">
    <citation type="submission" date="2019-09" db="EMBL/GenBank/DDBJ databases">
        <title>Bird 10,000 Genomes (B10K) Project - Family phase.</title>
        <authorList>
            <person name="Zhang G."/>
        </authorList>
    </citation>
    <scope>NUCLEOTIDE SEQUENCE [LARGE SCALE GENOMIC DNA]</scope>
    <source>
        <strain evidence="3">OUT-0059</strain>
        <tissue evidence="3">Muscle</tissue>
    </source>
</reference>
<comment type="caution">
    <text evidence="3">The sequence shown here is derived from an EMBL/GenBank/DDBJ whole genome shotgun (WGS) entry which is preliminary data.</text>
</comment>
<feature type="non-terminal residue" evidence="3">
    <location>
        <position position="1"/>
    </location>
</feature>
<dbReference type="AlphaFoldDB" id="A0A7L3PMU1"/>
<dbReference type="SMART" id="SM01394">
    <property type="entry name" value="S_100"/>
    <property type="match status" value="1"/>
</dbReference>